<dbReference type="EMBL" id="JAENIK010000011">
    <property type="protein sequence ID" value="MBK1816539.1"/>
    <property type="molecule type" value="Genomic_DNA"/>
</dbReference>
<organism evidence="1 2">
    <name type="scientific">Luteolibacter yonseiensis</name>
    <dbReference type="NCBI Taxonomy" id="1144680"/>
    <lineage>
        <taxon>Bacteria</taxon>
        <taxon>Pseudomonadati</taxon>
        <taxon>Verrucomicrobiota</taxon>
        <taxon>Verrucomicrobiia</taxon>
        <taxon>Verrucomicrobiales</taxon>
        <taxon>Verrucomicrobiaceae</taxon>
        <taxon>Luteolibacter</taxon>
    </lineage>
</organism>
<comment type="caution">
    <text evidence="1">The sequence shown here is derived from an EMBL/GenBank/DDBJ whole genome shotgun (WGS) entry which is preliminary data.</text>
</comment>
<dbReference type="Proteomes" id="UP000600139">
    <property type="component" value="Unassembled WGS sequence"/>
</dbReference>
<evidence type="ECO:0000313" key="2">
    <source>
        <dbReference type="Proteomes" id="UP000600139"/>
    </source>
</evidence>
<keyword evidence="2" id="KW-1185">Reference proteome</keyword>
<accession>A0A934R436</accession>
<reference evidence="1" key="1">
    <citation type="submission" date="2021-01" db="EMBL/GenBank/DDBJ databases">
        <title>Modified the classification status of verrucomicrobia.</title>
        <authorList>
            <person name="Feng X."/>
        </authorList>
    </citation>
    <scope>NUCLEOTIDE SEQUENCE</scope>
    <source>
        <strain evidence="1">JCM 18052</strain>
    </source>
</reference>
<protein>
    <submittedName>
        <fullName evidence="1">Uncharacterized protein</fullName>
    </submittedName>
</protein>
<sequence>MTFTINLDTLTLVRGPQDSKPALMPEAKRGDGTPFEVVFVRNGIIGELEADTVLTFGCKAKGKYDGPAVVLEDGFVKSGSGATTKYSASPSFNTEGLNDLFAIDGNDANDVTDVILMAEFSWKVDDGEPTSTRTFEFKVSNDVLRGDETTPAVLPDPEEWMPAAIILDGPPADGVLAAGSIVPTGDATGAELIGGDITYVVVTEALNEFEIQYHPDEDIFCDNIVAAINGTDFRNDPNTSLTAFVGVGPSVALTSKIPAEAGNSIPLSTDMPAALDIDAMSGGVGGTLATRLGQPAISNEADAYMCVRLSPVKWVGPLNS</sequence>
<gene>
    <name evidence="1" type="ORF">JIN84_13010</name>
</gene>
<proteinExistence type="predicted"/>
<dbReference type="AlphaFoldDB" id="A0A934R436"/>
<dbReference type="RefSeq" id="WP_200351472.1">
    <property type="nucleotide sequence ID" value="NZ_BAABHZ010000006.1"/>
</dbReference>
<evidence type="ECO:0000313" key="1">
    <source>
        <dbReference type="EMBL" id="MBK1816539.1"/>
    </source>
</evidence>
<name>A0A934R436_9BACT</name>